<accession>A0A373FAZ9</accession>
<sequence length="79" mass="8784">MTFSNHFINARIAAAMGESNLRPLPDYLGNDEDGKRFVDAADELLKDEELNPEAGSMLDVLLEHQGPVLYRVTLLGLVR</sequence>
<dbReference type="Proteomes" id="UP000261948">
    <property type="component" value="Unassembled WGS sequence"/>
</dbReference>
<evidence type="ECO:0000313" key="2">
    <source>
        <dbReference type="Proteomes" id="UP000261948"/>
    </source>
</evidence>
<organism evidence="1 2">
    <name type="scientific">Comamonas testosteroni</name>
    <name type="common">Pseudomonas testosteroni</name>
    <dbReference type="NCBI Taxonomy" id="285"/>
    <lineage>
        <taxon>Bacteria</taxon>
        <taxon>Pseudomonadati</taxon>
        <taxon>Pseudomonadota</taxon>
        <taxon>Betaproteobacteria</taxon>
        <taxon>Burkholderiales</taxon>
        <taxon>Comamonadaceae</taxon>
        <taxon>Comamonas</taxon>
    </lineage>
</organism>
<gene>
    <name evidence="1" type="ORF">DZC30_18590</name>
</gene>
<proteinExistence type="predicted"/>
<evidence type="ECO:0000313" key="1">
    <source>
        <dbReference type="EMBL" id="RGE41318.1"/>
    </source>
</evidence>
<reference evidence="1 2" key="1">
    <citation type="submission" date="2018-08" db="EMBL/GenBank/DDBJ databases">
        <title>Comamonas testosteroni strain SWCO2.</title>
        <authorList>
            <person name="Jiang N."/>
            <person name="Zhang X.Z."/>
        </authorList>
    </citation>
    <scope>NUCLEOTIDE SEQUENCE [LARGE SCALE GENOMIC DNA]</scope>
    <source>
        <strain evidence="1 2">SWCO2</strain>
    </source>
</reference>
<keyword evidence="2" id="KW-1185">Reference proteome</keyword>
<protein>
    <submittedName>
        <fullName evidence="1">Uncharacterized protein</fullName>
    </submittedName>
</protein>
<name>A0A373FAZ9_COMTE</name>
<dbReference type="AlphaFoldDB" id="A0A373FAZ9"/>
<comment type="caution">
    <text evidence="1">The sequence shown here is derived from an EMBL/GenBank/DDBJ whole genome shotgun (WGS) entry which is preliminary data.</text>
</comment>
<dbReference type="EMBL" id="QURR01000029">
    <property type="protein sequence ID" value="RGE41318.1"/>
    <property type="molecule type" value="Genomic_DNA"/>
</dbReference>